<dbReference type="Proteomes" id="UP000184387">
    <property type="component" value="Unassembled WGS sequence"/>
</dbReference>
<name>A0A1M6Q9M7_9PROT</name>
<reference evidence="2 3" key="1">
    <citation type="submission" date="2016-11" db="EMBL/GenBank/DDBJ databases">
        <authorList>
            <person name="Jaros S."/>
            <person name="Januszkiewicz K."/>
            <person name="Wedrychowicz H."/>
        </authorList>
    </citation>
    <scope>NUCLEOTIDE SEQUENCE [LARGE SCALE GENOMIC DNA]</scope>
    <source>
        <strain evidence="2 3">DSM 14916</strain>
    </source>
</reference>
<proteinExistence type="predicted"/>
<keyword evidence="1" id="KW-0472">Membrane</keyword>
<accession>A0A1M6Q9M7</accession>
<gene>
    <name evidence="2" type="ORF">SAMN02745194_04342</name>
</gene>
<evidence type="ECO:0000313" key="3">
    <source>
        <dbReference type="Proteomes" id="UP000184387"/>
    </source>
</evidence>
<feature type="transmembrane region" description="Helical" evidence="1">
    <location>
        <begin position="20"/>
        <end position="45"/>
    </location>
</feature>
<organism evidence="2 3">
    <name type="scientific">Muricoccus roseus</name>
    <dbReference type="NCBI Taxonomy" id="198092"/>
    <lineage>
        <taxon>Bacteria</taxon>
        <taxon>Pseudomonadati</taxon>
        <taxon>Pseudomonadota</taxon>
        <taxon>Alphaproteobacteria</taxon>
        <taxon>Acetobacterales</taxon>
        <taxon>Roseomonadaceae</taxon>
        <taxon>Muricoccus</taxon>
    </lineage>
</organism>
<dbReference type="STRING" id="198092.SAMN02745194_04342"/>
<feature type="transmembrane region" description="Helical" evidence="1">
    <location>
        <begin position="51"/>
        <end position="71"/>
    </location>
</feature>
<keyword evidence="1" id="KW-0812">Transmembrane</keyword>
<protein>
    <submittedName>
        <fullName evidence="2">Uncharacterized protein</fullName>
    </submittedName>
</protein>
<evidence type="ECO:0000313" key="2">
    <source>
        <dbReference type="EMBL" id="SHK16797.1"/>
    </source>
</evidence>
<keyword evidence="3" id="KW-1185">Reference proteome</keyword>
<keyword evidence="1" id="KW-1133">Transmembrane helix</keyword>
<sequence>MSNPVGPLNRRGMGLREDILILGLTAGVVGSLVGGLMLGIGLGMVTQGAHAGWVLVLPSAPVAGLIGLWLARRLVRRQEIGGQG</sequence>
<evidence type="ECO:0000256" key="1">
    <source>
        <dbReference type="SAM" id="Phobius"/>
    </source>
</evidence>
<dbReference type="EMBL" id="FQZF01000034">
    <property type="protein sequence ID" value="SHK16797.1"/>
    <property type="molecule type" value="Genomic_DNA"/>
</dbReference>
<dbReference type="AlphaFoldDB" id="A0A1M6Q9M7"/>